<keyword evidence="2" id="KW-1185">Reference proteome</keyword>
<evidence type="ECO:0000313" key="1">
    <source>
        <dbReference type="EMBL" id="MED6121791.1"/>
    </source>
</evidence>
<dbReference type="PANTHER" id="PTHR13318">
    <property type="entry name" value="PARTNER OF PAIRED, ISOFORM B-RELATED"/>
    <property type="match status" value="1"/>
</dbReference>
<sequence>MLCLTSIKVTYYFTGDISQIASFDLPSLHSLDISNKRTFPSHGLRQFSQKFPTLKSPNCSRTRPNLVLIAECFPNLEEIDVSSIPEFPDADLHVKALTSGLKKLRQVNLSCSCFFEGSSIITLCQNCVSLEALAVDEWPDSKIAIANAIRQRPQLRSLEVRRRGVTLELIDTLVCLKFLTCLDLSHSCIYDEALCAIAEGGPPLRELNLYNCQGYGLSGISCLLRKCNNLRCLDLQRTAFLNDECH</sequence>
<evidence type="ECO:0000313" key="2">
    <source>
        <dbReference type="Proteomes" id="UP001341840"/>
    </source>
</evidence>
<comment type="caution">
    <text evidence="1">The sequence shown here is derived from an EMBL/GenBank/DDBJ whole genome shotgun (WGS) entry which is preliminary data.</text>
</comment>
<dbReference type="Gene3D" id="3.80.10.10">
    <property type="entry name" value="Ribonuclease Inhibitor"/>
    <property type="match status" value="1"/>
</dbReference>
<dbReference type="Proteomes" id="UP001341840">
    <property type="component" value="Unassembled WGS sequence"/>
</dbReference>
<reference evidence="1 2" key="1">
    <citation type="journal article" date="2023" name="Plants (Basel)">
        <title>Bridging the Gap: Combining Genomics and Transcriptomics Approaches to Understand Stylosanthes scabra, an Orphan Legume from the Brazilian Caatinga.</title>
        <authorList>
            <person name="Ferreira-Neto J.R.C."/>
            <person name="da Silva M.D."/>
            <person name="Binneck E."/>
            <person name="de Melo N.F."/>
            <person name="da Silva R.H."/>
            <person name="de Melo A.L.T.M."/>
            <person name="Pandolfi V."/>
            <person name="Bustamante F.O."/>
            <person name="Brasileiro-Vidal A.C."/>
            <person name="Benko-Iseppon A.M."/>
        </authorList>
    </citation>
    <scope>NUCLEOTIDE SEQUENCE [LARGE SCALE GENOMIC DNA]</scope>
    <source>
        <tissue evidence="1">Leaves</tissue>
    </source>
</reference>
<dbReference type="SUPFAM" id="SSF52047">
    <property type="entry name" value="RNI-like"/>
    <property type="match status" value="1"/>
</dbReference>
<gene>
    <name evidence="1" type="ORF">PIB30_033415</name>
</gene>
<protein>
    <submittedName>
        <fullName evidence="1">Uncharacterized protein</fullName>
    </submittedName>
</protein>
<name>A0ABU6RCS9_9FABA</name>
<dbReference type="EMBL" id="JASCZI010030359">
    <property type="protein sequence ID" value="MED6121791.1"/>
    <property type="molecule type" value="Genomic_DNA"/>
</dbReference>
<dbReference type="InterPro" id="IPR032675">
    <property type="entry name" value="LRR_dom_sf"/>
</dbReference>
<organism evidence="1 2">
    <name type="scientific">Stylosanthes scabra</name>
    <dbReference type="NCBI Taxonomy" id="79078"/>
    <lineage>
        <taxon>Eukaryota</taxon>
        <taxon>Viridiplantae</taxon>
        <taxon>Streptophyta</taxon>
        <taxon>Embryophyta</taxon>
        <taxon>Tracheophyta</taxon>
        <taxon>Spermatophyta</taxon>
        <taxon>Magnoliopsida</taxon>
        <taxon>eudicotyledons</taxon>
        <taxon>Gunneridae</taxon>
        <taxon>Pentapetalae</taxon>
        <taxon>rosids</taxon>
        <taxon>fabids</taxon>
        <taxon>Fabales</taxon>
        <taxon>Fabaceae</taxon>
        <taxon>Papilionoideae</taxon>
        <taxon>50 kb inversion clade</taxon>
        <taxon>dalbergioids sensu lato</taxon>
        <taxon>Dalbergieae</taxon>
        <taxon>Pterocarpus clade</taxon>
        <taxon>Stylosanthes</taxon>
    </lineage>
</organism>
<proteinExistence type="predicted"/>
<accession>A0ABU6RCS9</accession>